<keyword evidence="10 12" id="KW-0704">Schiff base</keyword>
<evidence type="ECO:0000256" key="12">
    <source>
        <dbReference type="HAMAP-Rule" id="MF_00418"/>
    </source>
</evidence>
<dbReference type="RefSeq" id="WP_317994993.1">
    <property type="nucleotide sequence ID" value="NZ_AP025523.1"/>
</dbReference>
<comment type="catalytic activity">
    <reaction evidence="11 12">
        <text>L-aspartate 4-semialdehyde + pyruvate = (2S,4S)-4-hydroxy-2,3,4,5-tetrahydrodipicolinate + H2O + H(+)</text>
        <dbReference type="Rhea" id="RHEA:34171"/>
        <dbReference type="ChEBI" id="CHEBI:15361"/>
        <dbReference type="ChEBI" id="CHEBI:15377"/>
        <dbReference type="ChEBI" id="CHEBI:15378"/>
        <dbReference type="ChEBI" id="CHEBI:67139"/>
        <dbReference type="ChEBI" id="CHEBI:537519"/>
        <dbReference type="EC" id="4.3.3.7"/>
    </reaction>
</comment>
<proteinExistence type="inferred from homology"/>
<evidence type="ECO:0000256" key="9">
    <source>
        <dbReference type="ARBA" id="ARBA00023239"/>
    </source>
</evidence>
<name>A0AAN1XXV5_UNVUL</name>
<evidence type="ECO:0000256" key="6">
    <source>
        <dbReference type="ARBA" id="ARBA00022605"/>
    </source>
</evidence>
<evidence type="ECO:0000256" key="5">
    <source>
        <dbReference type="ARBA" id="ARBA00022490"/>
    </source>
</evidence>
<comment type="caution">
    <text evidence="12">Lacks conserved residue(s) required for the propagation of feature annotation.</text>
</comment>
<evidence type="ECO:0000256" key="2">
    <source>
        <dbReference type="ARBA" id="ARBA00005120"/>
    </source>
</evidence>
<dbReference type="PROSITE" id="PS00666">
    <property type="entry name" value="DHDPS_2"/>
    <property type="match status" value="1"/>
</dbReference>
<evidence type="ECO:0000256" key="11">
    <source>
        <dbReference type="ARBA" id="ARBA00047836"/>
    </source>
</evidence>
<comment type="function">
    <text evidence="1 12">Catalyzes the condensation of (S)-aspartate-beta-semialdehyde [(S)-ASA] and pyruvate to 4-hydroxy-tetrahydrodipicolinate (HTPA).</text>
</comment>
<dbReference type="AlphaFoldDB" id="A0AAN1XXV5"/>
<accession>A0AAN1XXV5</accession>
<comment type="caution">
    <text evidence="12">Was originally thought to be a dihydrodipicolinate synthase (DHDPS), catalyzing the condensation of (S)-aspartate-beta-semialdehyde [(S)-ASA] and pyruvate to dihydrodipicolinate (DHDP). However, it was shown in E.coli that the product of the enzymatic reaction is not dihydrodipicolinate but in fact (4S)-4-hydroxy-2,3,4,5-tetrahydro-(2S)-dipicolinic acid (HTPA), and that the consecutive dehydration reaction leading to DHDP is not spontaneous but catalyzed by DapB.</text>
</comment>
<evidence type="ECO:0000256" key="4">
    <source>
        <dbReference type="ARBA" id="ARBA00012086"/>
    </source>
</evidence>
<dbReference type="InterPro" id="IPR013785">
    <property type="entry name" value="Aldolase_TIM"/>
</dbReference>
<feature type="active site" description="Proton donor/acceptor" evidence="12 14">
    <location>
        <position position="138"/>
    </location>
</feature>
<dbReference type="SUPFAM" id="SSF51569">
    <property type="entry name" value="Aldolase"/>
    <property type="match status" value="1"/>
</dbReference>
<dbReference type="GO" id="GO:0008840">
    <property type="term" value="F:4-hydroxy-tetrahydrodipicolinate synthase activity"/>
    <property type="evidence" value="ECO:0007669"/>
    <property type="project" value="UniProtKB-UniRule"/>
</dbReference>
<feature type="site" description="Part of a proton relay during catalysis" evidence="12">
    <location>
        <position position="112"/>
    </location>
</feature>
<feature type="binding site" evidence="15">
    <location>
        <position position="209"/>
    </location>
    <ligand>
        <name>pyruvate</name>
        <dbReference type="ChEBI" id="CHEBI:15361"/>
    </ligand>
</feature>
<evidence type="ECO:0000256" key="8">
    <source>
        <dbReference type="ARBA" id="ARBA00023154"/>
    </source>
</evidence>
<evidence type="ECO:0000256" key="13">
    <source>
        <dbReference type="PIRNR" id="PIRNR001365"/>
    </source>
</evidence>
<feature type="active site" description="Schiff-base intermediate with substrate" evidence="12 14">
    <location>
        <position position="167"/>
    </location>
</feature>
<keyword evidence="8 12" id="KW-0457">Lysine biosynthesis</keyword>
<feature type="site" description="Part of a proton relay during catalysis" evidence="12">
    <location>
        <position position="49"/>
    </location>
</feature>
<keyword evidence="9 12" id="KW-0456">Lyase</keyword>
<comment type="similarity">
    <text evidence="3 12 13">Belongs to the DapA family.</text>
</comment>
<evidence type="ECO:0000313" key="17">
    <source>
        <dbReference type="Proteomes" id="UP001317532"/>
    </source>
</evidence>
<dbReference type="EMBL" id="AP025523">
    <property type="protein sequence ID" value="BDE07400.1"/>
    <property type="molecule type" value="Genomic_DNA"/>
</dbReference>
<dbReference type="Pfam" id="PF00701">
    <property type="entry name" value="DHDPS"/>
    <property type="match status" value="1"/>
</dbReference>
<evidence type="ECO:0000256" key="3">
    <source>
        <dbReference type="ARBA" id="ARBA00007592"/>
    </source>
</evidence>
<dbReference type="GO" id="GO:0019877">
    <property type="term" value="P:diaminopimelate biosynthetic process"/>
    <property type="evidence" value="ECO:0007669"/>
    <property type="project" value="UniProtKB-UniRule"/>
</dbReference>
<dbReference type="KEGG" id="vab:WPS_26760"/>
<dbReference type="InterPro" id="IPR020625">
    <property type="entry name" value="Schiff_base-form_aldolases_AS"/>
</dbReference>
<dbReference type="NCBIfam" id="TIGR00674">
    <property type="entry name" value="dapA"/>
    <property type="match status" value="1"/>
</dbReference>
<protein>
    <recommendedName>
        <fullName evidence="4 12">4-hydroxy-tetrahydrodipicolinate synthase</fullName>
        <shortName evidence="12">HTPA synthase</shortName>
        <ecNumber evidence="4 12">4.3.3.7</ecNumber>
    </recommendedName>
</protein>
<evidence type="ECO:0000256" key="1">
    <source>
        <dbReference type="ARBA" id="ARBA00003294"/>
    </source>
</evidence>
<organism evidence="16 17">
    <name type="scientific">Vulcanimicrobium alpinum</name>
    <dbReference type="NCBI Taxonomy" id="3016050"/>
    <lineage>
        <taxon>Bacteria</taxon>
        <taxon>Bacillati</taxon>
        <taxon>Vulcanimicrobiota</taxon>
        <taxon>Vulcanimicrobiia</taxon>
        <taxon>Vulcanimicrobiales</taxon>
        <taxon>Vulcanimicrobiaceae</taxon>
        <taxon>Vulcanimicrobium</taxon>
    </lineage>
</organism>
<dbReference type="Proteomes" id="UP001317532">
    <property type="component" value="Chromosome"/>
</dbReference>
<dbReference type="Gene3D" id="3.20.20.70">
    <property type="entry name" value="Aldolase class I"/>
    <property type="match status" value="1"/>
</dbReference>
<dbReference type="PRINTS" id="PR00146">
    <property type="entry name" value="DHPICSNTHASE"/>
</dbReference>
<dbReference type="InterPro" id="IPR002220">
    <property type="entry name" value="DapA-like"/>
</dbReference>
<feature type="binding site" evidence="12 15">
    <location>
        <position position="50"/>
    </location>
    <ligand>
        <name>pyruvate</name>
        <dbReference type="ChEBI" id="CHEBI:15361"/>
    </ligand>
</feature>
<evidence type="ECO:0000256" key="14">
    <source>
        <dbReference type="PIRSR" id="PIRSR001365-1"/>
    </source>
</evidence>
<keyword evidence="5 12" id="KW-0963">Cytoplasm</keyword>
<evidence type="ECO:0000256" key="7">
    <source>
        <dbReference type="ARBA" id="ARBA00022915"/>
    </source>
</evidence>
<dbReference type="HAMAP" id="MF_00418">
    <property type="entry name" value="DapA"/>
    <property type="match status" value="1"/>
</dbReference>
<dbReference type="EC" id="4.3.3.7" evidence="4 12"/>
<evidence type="ECO:0000313" key="16">
    <source>
        <dbReference type="EMBL" id="BDE07400.1"/>
    </source>
</evidence>
<dbReference type="InterPro" id="IPR005263">
    <property type="entry name" value="DapA"/>
</dbReference>
<gene>
    <name evidence="16" type="primary">dapA_3</name>
    <name evidence="12" type="synonym">dapA</name>
    <name evidence="16" type="ORF">WPS_26760</name>
</gene>
<keyword evidence="7 12" id="KW-0220">Diaminopimelate biosynthesis</keyword>
<dbReference type="PANTHER" id="PTHR12128:SF66">
    <property type="entry name" value="4-HYDROXY-2-OXOGLUTARATE ALDOLASE, MITOCHONDRIAL"/>
    <property type="match status" value="1"/>
</dbReference>
<keyword evidence="17" id="KW-1185">Reference proteome</keyword>
<dbReference type="GO" id="GO:0005737">
    <property type="term" value="C:cytoplasm"/>
    <property type="evidence" value="ECO:0007669"/>
    <property type="project" value="UniProtKB-SubCell"/>
</dbReference>
<dbReference type="GO" id="GO:0009089">
    <property type="term" value="P:lysine biosynthetic process via diaminopimelate"/>
    <property type="evidence" value="ECO:0007669"/>
    <property type="project" value="UniProtKB-UniRule"/>
</dbReference>
<comment type="subcellular location">
    <subcellularLocation>
        <location evidence="12">Cytoplasm</location>
    </subcellularLocation>
</comment>
<evidence type="ECO:0000256" key="15">
    <source>
        <dbReference type="PIRSR" id="PIRSR001365-2"/>
    </source>
</evidence>
<dbReference type="SMART" id="SM01130">
    <property type="entry name" value="DHDPS"/>
    <property type="match status" value="1"/>
</dbReference>
<dbReference type="PANTHER" id="PTHR12128">
    <property type="entry name" value="DIHYDRODIPICOLINATE SYNTHASE"/>
    <property type="match status" value="1"/>
</dbReference>
<dbReference type="CDD" id="cd00950">
    <property type="entry name" value="DHDPS"/>
    <property type="match status" value="1"/>
</dbReference>
<keyword evidence="6 12" id="KW-0028">Amino-acid biosynthesis</keyword>
<comment type="pathway">
    <text evidence="2 12">Amino-acid biosynthesis; L-lysine biosynthesis via DAP pathway; (S)-tetrahydrodipicolinate from L-aspartate: step 3/4.</text>
</comment>
<evidence type="ECO:0000256" key="10">
    <source>
        <dbReference type="ARBA" id="ARBA00023270"/>
    </source>
</evidence>
<sequence>MILARDALRGSYPPLITPLRDGAIDEDAFARLVELQIAHGSHGIVVNGTTAEPATLTVAERKRLLEVALDAASGRLPVVAATGSQSLAETLELTLHADALPVEALLIVTPYYTRPPQRGLVAYYRAVAERITHPFLVYHIPGRTAVSVTVETLLEIAEATPHFVGMKHAVNDLGFVTRALAALGDDFRIFAGLEELSYPILAVGGCGLMNAVANLAPRRIAELYAAAARGDAAGARALHAALNEINEAVFFDTNPIPIKYMMRRLGLLERNEHRLPMISATPELENRLDGVLARAGLLAGAPV</sequence>
<reference evidence="16 17" key="1">
    <citation type="journal article" date="2022" name="ISME Commun">
        <title>Vulcanimicrobium alpinus gen. nov. sp. nov., the first cultivated representative of the candidate phylum 'Eremiobacterota', is a metabolically versatile aerobic anoxygenic phototroph.</title>
        <authorList>
            <person name="Yabe S."/>
            <person name="Muto K."/>
            <person name="Abe K."/>
            <person name="Yokota A."/>
            <person name="Staudigel H."/>
            <person name="Tebo B.M."/>
        </authorList>
    </citation>
    <scope>NUCLEOTIDE SEQUENCE [LARGE SCALE GENOMIC DNA]</scope>
    <source>
        <strain evidence="16 17">WC8-2</strain>
    </source>
</reference>
<dbReference type="PIRSF" id="PIRSF001365">
    <property type="entry name" value="DHDPS"/>
    <property type="match status" value="1"/>
</dbReference>
<comment type="subunit">
    <text evidence="12">Homotetramer; dimer of dimers.</text>
</comment>